<feature type="non-terminal residue" evidence="5">
    <location>
        <position position="424"/>
    </location>
</feature>
<sequence>MFKKRAKRIRTKINDEEEISIDAIPAVNSETEKDQKKKVKGKTKEEQEEAFQITKSAASRRLTKSKSKKLHLDHKSIPQNSDPIITSSYTEEILSELRANTPATPASFQSQDNIGEKFPLTLDPNFDIPDAGAINAAKKEREMRRKKGLSDILEYIPLSEDTDVITSSGKKMESRLVREEDELGEADEELEQYLNEKLAIGKKAKREQERLKKVDIEEMIMDVNFEEEDVELLQREFEAMKAGGHNPKKSSKRKFDKTQPIVRARMPIIVPVPTLNEVQSTLESQLMDLQVLHSNHQAELIQIQKDIDSLTSSNTQIEVEMQNTKKRYNYFQDLKTFVENLVEFLDDKFPTLEKLENDYLEVLTEKSQLIMQRIIKEDSEDIALFINMNIKGEQIQSDEIKEEGFSTDEEFYDKEIEKEIYGKI</sequence>
<dbReference type="EMBL" id="CAJVPP010002739">
    <property type="protein sequence ID" value="CAG8609992.1"/>
    <property type="molecule type" value="Genomic_DNA"/>
</dbReference>
<evidence type="ECO:0000256" key="3">
    <source>
        <dbReference type="SAM" id="Coils"/>
    </source>
</evidence>
<keyword evidence="6" id="KW-1185">Reference proteome</keyword>
<feature type="compositionally biased region" description="Basic residues" evidence="4">
    <location>
        <begin position="61"/>
        <end position="72"/>
    </location>
</feature>
<evidence type="ECO:0000313" key="6">
    <source>
        <dbReference type="Proteomes" id="UP000789375"/>
    </source>
</evidence>
<feature type="coiled-coil region" evidence="3">
    <location>
        <begin position="169"/>
        <end position="236"/>
    </location>
</feature>
<dbReference type="PANTHER" id="PTHR12214:SF0">
    <property type="entry name" value="LD29489P"/>
    <property type="match status" value="1"/>
</dbReference>
<evidence type="ECO:0000256" key="2">
    <source>
        <dbReference type="ARBA" id="ARBA00023242"/>
    </source>
</evidence>
<dbReference type="GO" id="GO:0071008">
    <property type="term" value="C:U2-type post-mRNA release spliceosomal complex"/>
    <property type="evidence" value="ECO:0007669"/>
    <property type="project" value="InterPro"/>
</dbReference>
<gene>
    <name evidence="5" type="ORF">FMOSSE_LOCUS9405</name>
</gene>
<comment type="subcellular location">
    <subcellularLocation>
        <location evidence="1">Nucleus</location>
    </subcellularLocation>
</comment>
<dbReference type="Pfam" id="PF15458">
    <property type="entry name" value="NTR2"/>
    <property type="match status" value="1"/>
</dbReference>
<feature type="non-terminal residue" evidence="5">
    <location>
        <position position="1"/>
    </location>
</feature>
<dbReference type="InterPro" id="IPR012890">
    <property type="entry name" value="GCFC2-like"/>
</dbReference>
<protein>
    <submittedName>
        <fullName evidence="5">4896_t:CDS:1</fullName>
    </submittedName>
</protein>
<dbReference type="Proteomes" id="UP000789375">
    <property type="component" value="Unassembled WGS sequence"/>
</dbReference>
<evidence type="ECO:0000313" key="5">
    <source>
        <dbReference type="EMBL" id="CAG8609992.1"/>
    </source>
</evidence>
<comment type="caution">
    <text evidence="5">The sequence shown here is derived from an EMBL/GenBank/DDBJ whole genome shotgun (WGS) entry which is preliminary data.</text>
</comment>
<dbReference type="GO" id="GO:0000390">
    <property type="term" value="P:spliceosomal complex disassembly"/>
    <property type="evidence" value="ECO:0007669"/>
    <property type="project" value="InterPro"/>
</dbReference>
<name>A0A9N9CS19_FUNMO</name>
<evidence type="ECO:0000256" key="1">
    <source>
        <dbReference type="ARBA" id="ARBA00004123"/>
    </source>
</evidence>
<dbReference type="AlphaFoldDB" id="A0A9N9CS19"/>
<dbReference type="PANTHER" id="PTHR12214">
    <property type="entry name" value="GC-RICH SEQUENCE DNA-BINDING FACTOR"/>
    <property type="match status" value="1"/>
</dbReference>
<keyword evidence="3" id="KW-0175">Coiled coil</keyword>
<accession>A0A9N9CS19</accession>
<reference evidence="5" key="1">
    <citation type="submission" date="2021-06" db="EMBL/GenBank/DDBJ databases">
        <authorList>
            <person name="Kallberg Y."/>
            <person name="Tangrot J."/>
            <person name="Rosling A."/>
        </authorList>
    </citation>
    <scope>NUCLEOTIDE SEQUENCE</scope>
    <source>
        <strain evidence="5">87-6 pot B 2015</strain>
    </source>
</reference>
<dbReference type="InterPro" id="IPR028211">
    <property type="entry name" value="Ntr2"/>
</dbReference>
<feature type="region of interest" description="Disordered" evidence="4">
    <location>
        <begin position="26"/>
        <end position="83"/>
    </location>
</feature>
<dbReference type="GO" id="GO:0003677">
    <property type="term" value="F:DNA binding"/>
    <property type="evidence" value="ECO:0007669"/>
    <property type="project" value="InterPro"/>
</dbReference>
<organism evidence="5 6">
    <name type="scientific">Funneliformis mosseae</name>
    <name type="common">Endomycorrhizal fungus</name>
    <name type="synonym">Glomus mosseae</name>
    <dbReference type="NCBI Taxonomy" id="27381"/>
    <lineage>
        <taxon>Eukaryota</taxon>
        <taxon>Fungi</taxon>
        <taxon>Fungi incertae sedis</taxon>
        <taxon>Mucoromycota</taxon>
        <taxon>Glomeromycotina</taxon>
        <taxon>Glomeromycetes</taxon>
        <taxon>Glomerales</taxon>
        <taxon>Glomeraceae</taxon>
        <taxon>Funneliformis</taxon>
    </lineage>
</organism>
<evidence type="ECO:0000256" key="4">
    <source>
        <dbReference type="SAM" id="MobiDB-lite"/>
    </source>
</evidence>
<proteinExistence type="predicted"/>
<keyword evidence="2" id="KW-0539">Nucleus</keyword>